<dbReference type="InterPro" id="IPR013087">
    <property type="entry name" value="Znf_C2H2_type"/>
</dbReference>
<evidence type="ECO:0000313" key="5">
    <source>
        <dbReference type="Proteomes" id="UP000544331"/>
    </source>
</evidence>
<dbReference type="OrthoDB" id="4738706at2759"/>
<gene>
    <name evidence="4" type="ORF">FMUND_2952</name>
</gene>
<dbReference type="InterPro" id="IPR036236">
    <property type="entry name" value="Znf_C2H2_sf"/>
</dbReference>
<accession>A0A8H5Z417</accession>
<protein>
    <submittedName>
        <fullName evidence="4">Nicotinate-nucleotide diphosphorylase</fullName>
    </submittedName>
</protein>
<dbReference type="Pfam" id="PF00096">
    <property type="entry name" value="zf-C2H2"/>
    <property type="match status" value="1"/>
</dbReference>
<dbReference type="PANTHER" id="PTHR38166:SF1">
    <property type="entry name" value="C2H2-TYPE DOMAIN-CONTAINING PROTEIN"/>
    <property type="match status" value="1"/>
</dbReference>
<feature type="region of interest" description="Disordered" evidence="2">
    <location>
        <begin position="213"/>
        <end position="269"/>
    </location>
</feature>
<proteinExistence type="predicted"/>
<dbReference type="PANTHER" id="PTHR38166">
    <property type="entry name" value="C2H2-TYPE DOMAIN-CONTAINING PROTEIN-RELATED"/>
    <property type="match status" value="1"/>
</dbReference>
<comment type="caution">
    <text evidence="4">The sequence shown here is derived from an EMBL/GenBank/DDBJ whole genome shotgun (WGS) entry which is preliminary data.</text>
</comment>
<dbReference type="Proteomes" id="UP000544331">
    <property type="component" value="Unassembled WGS sequence"/>
</dbReference>
<feature type="compositionally biased region" description="Low complexity" evidence="2">
    <location>
        <begin position="167"/>
        <end position="181"/>
    </location>
</feature>
<dbReference type="EMBL" id="JAAOAN010000088">
    <property type="protein sequence ID" value="KAF5722440.1"/>
    <property type="molecule type" value="Genomic_DNA"/>
</dbReference>
<feature type="compositionally biased region" description="Low complexity" evidence="2">
    <location>
        <begin position="213"/>
        <end position="222"/>
    </location>
</feature>
<evidence type="ECO:0000313" key="4">
    <source>
        <dbReference type="EMBL" id="KAF5722440.1"/>
    </source>
</evidence>
<reference evidence="4 5" key="1">
    <citation type="submission" date="2020-05" db="EMBL/GenBank/DDBJ databases">
        <title>Identification and distribution of gene clusters putatively required for synthesis of sphingolipid metabolism inhibitors in phylogenetically diverse species of the filamentous fungus Fusarium.</title>
        <authorList>
            <person name="Kim H.-S."/>
            <person name="Busman M."/>
            <person name="Brown D.W."/>
            <person name="Divon H."/>
            <person name="Uhlig S."/>
            <person name="Proctor R.H."/>
        </authorList>
    </citation>
    <scope>NUCLEOTIDE SEQUENCE [LARGE SCALE GENOMIC DNA]</scope>
    <source>
        <strain evidence="4 5">NRRL 66235</strain>
    </source>
</reference>
<feature type="compositionally biased region" description="Polar residues" evidence="2">
    <location>
        <begin position="551"/>
        <end position="564"/>
    </location>
</feature>
<dbReference type="SUPFAM" id="SSF57667">
    <property type="entry name" value="beta-beta-alpha zinc fingers"/>
    <property type="match status" value="1"/>
</dbReference>
<feature type="region of interest" description="Disordered" evidence="2">
    <location>
        <begin position="34"/>
        <end position="55"/>
    </location>
</feature>
<sequence>MAPASNSIEPDEESKVLPTNQLYLAPFDLSGGETKSSKLELTGCNPTSSAPQKASSLMISKKLECNFPSSSSPGGTQSSSRFSSLAQPFPCPVCGKRFARINDMRRHQAVRHRRQCQILSQDDNIFSEFMAKREDQEDSLGYLHRVPSSKPGQSHATPEELDDRDSTQTLDTDESSSTTDTYVDNRKRQIIERIVFAVMQWFRSQLNVWRKNAGGNSNSASGISEALSGSHLRTESSNSIDRGNKKRKATERDDHETDNEDEGRNREYPRNNAKYKDWRTCPGPGWNDVHRVKEHLYRRHRQPPYRCARCWQPFTDEQGVMDHQRTDEPCPLQEMEYVEGFDAAQERSLKSRKRATQKLSETEKWRRVFNILFPHVLDDDIPSPFYDYTQVSQKEDACHPESGYLAQCEQYMLREVPQRLRQALGRELDRDMTIVEENLRRRAGDWVKTLLEEAFQELRQIRRLGSPAQQPEPSNHIPALAEGHQLPISGLPSVEVANLHFEGEGESWLDTFDFDSFDPSVILGELQSAFDNGGLIEGLLKSGEDGAGKATKQSDAGYVSNSPG</sequence>
<feature type="region of interest" description="Disordered" evidence="2">
    <location>
        <begin position="542"/>
        <end position="564"/>
    </location>
</feature>
<evidence type="ECO:0000256" key="1">
    <source>
        <dbReference type="PROSITE-ProRule" id="PRU00042"/>
    </source>
</evidence>
<evidence type="ECO:0000259" key="3">
    <source>
        <dbReference type="PROSITE" id="PS50157"/>
    </source>
</evidence>
<dbReference type="Gene3D" id="3.30.160.60">
    <property type="entry name" value="Classic Zinc Finger"/>
    <property type="match status" value="1"/>
</dbReference>
<evidence type="ECO:0000256" key="2">
    <source>
        <dbReference type="SAM" id="MobiDB-lite"/>
    </source>
</evidence>
<feature type="domain" description="C2H2-type" evidence="3">
    <location>
        <begin position="89"/>
        <end position="117"/>
    </location>
</feature>
<organism evidence="4 5">
    <name type="scientific">Fusarium mundagurra</name>
    <dbReference type="NCBI Taxonomy" id="1567541"/>
    <lineage>
        <taxon>Eukaryota</taxon>
        <taxon>Fungi</taxon>
        <taxon>Dikarya</taxon>
        <taxon>Ascomycota</taxon>
        <taxon>Pezizomycotina</taxon>
        <taxon>Sordariomycetes</taxon>
        <taxon>Hypocreomycetidae</taxon>
        <taxon>Hypocreales</taxon>
        <taxon>Nectriaceae</taxon>
        <taxon>Fusarium</taxon>
        <taxon>Fusarium fujikuroi species complex</taxon>
    </lineage>
</organism>
<keyword evidence="1" id="KW-0863">Zinc-finger</keyword>
<dbReference type="AlphaFoldDB" id="A0A8H5Z417"/>
<dbReference type="GO" id="GO:0008270">
    <property type="term" value="F:zinc ion binding"/>
    <property type="evidence" value="ECO:0007669"/>
    <property type="project" value="UniProtKB-KW"/>
</dbReference>
<name>A0A8H5Z417_9HYPO</name>
<dbReference type="SMART" id="SM00355">
    <property type="entry name" value="ZnF_C2H2"/>
    <property type="match status" value="2"/>
</dbReference>
<feature type="region of interest" description="Disordered" evidence="2">
    <location>
        <begin position="143"/>
        <end position="181"/>
    </location>
</feature>
<dbReference type="PROSITE" id="PS00028">
    <property type="entry name" value="ZINC_FINGER_C2H2_1"/>
    <property type="match status" value="1"/>
</dbReference>
<feature type="compositionally biased region" description="Polar residues" evidence="2">
    <location>
        <begin position="44"/>
        <end position="55"/>
    </location>
</feature>
<keyword evidence="1" id="KW-0862">Zinc</keyword>
<keyword evidence="5" id="KW-1185">Reference proteome</keyword>
<dbReference type="PROSITE" id="PS50157">
    <property type="entry name" value="ZINC_FINGER_C2H2_2"/>
    <property type="match status" value="1"/>
</dbReference>
<keyword evidence="1" id="KW-0479">Metal-binding</keyword>